<organism evidence="7 8">
    <name type="scientific">Stephania cephalantha</name>
    <dbReference type="NCBI Taxonomy" id="152367"/>
    <lineage>
        <taxon>Eukaryota</taxon>
        <taxon>Viridiplantae</taxon>
        <taxon>Streptophyta</taxon>
        <taxon>Embryophyta</taxon>
        <taxon>Tracheophyta</taxon>
        <taxon>Spermatophyta</taxon>
        <taxon>Magnoliopsida</taxon>
        <taxon>Ranunculales</taxon>
        <taxon>Menispermaceae</taxon>
        <taxon>Menispermoideae</taxon>
        <taxon>Cissampelideae</taxon>
        <taxon>Stephania</taxon>
    </lineage>
</organism>
<keyword evidence="3 6" id="KW-0812">Transmembrane</keyword>
<reference evidence="7 8" key="1">
    <citation type="submission" date="2024-01" db="EMBL/GenBank/DDBJ databases">
        <title>Genome assemblies of Stephania.</title>
        <authorList>
            <person name="Yang L."/>
        </authorList>
    </citation>
    <scope>NUCLEOTIDE SEQUENCE [LARGE SCALE GENOMIC DNA]</scope>
    <source>
        <strain evidence="7">JXDWG</strain>
        <tissue evidence="7">Leaf</tissue>
    </source>
</reference>
<protein>
    <recommendedName>
        <fullName evidence="9">Sulfite exporter TauE/SafE family protein 3-like</fullName>
    </recommendedName>
</protein>
<keyword evidence="8" id="KW-1185">Reference proteome</keyword>
<feature type="transmembrane region" description="Helical" evidence="6">
    <location>
        <begin position="391"/>
        <end position="414"/>
    </location>
</feature>
<comment type="similarity">
    <text evidence="2">Belongs to the 4-toluene sulfonate uptake permease (TSUP) (TC 2.A.102) family.</text>
</comment>
<evidence type="ECO:0000256" key="3">
    <source>
        <dbReference type="ARBA" id="ARBA00022692"/>
    </source>
</evidence>
<dbReference type="EMBL" id="JBBNAG010000001">
    <property type="protein sequence ID" value="KAK9165559.1"/>
    <property type="molecule type" value="Genomic_DNA"/>
</dbReference>
<evidence type="ECO:0000256" key="4">
    <source>
        <dbReference type="ARBA" id="ARBA00022989"/>
    </source>
</evidence>
<dbReference type="Pfam" id="PF01925">
    <property type="entry name" value="TauE"/>
    <property type="match status" value="2"/>
</dbReference>
<dbReference type="GO" id="GO:0016567">
    <property type="term" value="P:protein ubiquitination"/>
    <property type="evidence" value="ECO:0007669"/>
    <property type="project" value="TreeGrafter"/>
</dbReference>
<keyword evidence="4 6" id="KW-1133">Transmembrane helix</keyword>
<feature type="transmembrane region" description="Helical" evidence="6">
    <location>
        <begin position="309"/>
        <end position="332"/>
    </location>
</feature>
<evidence type="ECO:0000256" key="2">
    <source>
        <dbReference type="ARBA" id="ARBA00009142"/>
    </source>
</evidence>
<keyword evidence="5 6" id="KW-0472">Membrane</keyword>
<dbReference type="GO" id="GO:0031464">
    <property type="term" value="C:Cul4A-RING E3 ubiquitin ligase complex"/>
    <property type="evidence" value="ECO:0007669"/>
    <property type="project" value="TreeGrafter"/>
</dbReference>
<dbReference type="AlphaFoldDB" id="A0AAP0LAF6"/>
<evidence type="ECO:0008006" key="9">
    <source>
        <dbReference type="Google" id="ProtNLM"/>
    </source>
</evidence>
<comment type="caution">
    <text evidence="7">The sequence shown here is derived from an EMBL/GenBank/DDBJ whole genome shotgun (WGS) entry which is preliminary data.</text>
</comment>
<evidence type="ECO:0000313" key="8">
    <source>
        <dbReference type="Proteomes" id="UP001419268"/>
    </source>
</evidence>
<feature type="transmembrane region" description="Helical" evidence="6">
    <location>
        <begin position="282"/>
        <end position="303"/>
    </location>
</feature>
<feature type="transmembrane region" description="Helical" evidence="6">
    <location>
        <begin position="353"/>
        <end position="379"/>
    </location>
</feature>
<sequence>MERNKERTLFLPLSMARVKKKQRLVVVVATWVVVCWGLVMVSQVGRAERLLRSPALEDEQGLSEKGMGDDEALFHRFVGFVKRLSKVSAQHRTWPAMEFGWKFVIGTTIGFFGAAFGSIGGVGGGGIFVPMLTLIIGFDPKSSTAISKCMIMGAAGSTVYYNLRLRHPTKDLPIIDYDLALLFQPMLILGISIGVAFNVIFAEWMVTVLLILLFLYTSTKALLKGIETWKKETIMKKEAAKLLESTQTEERGDEYRPLRNEPSAMLRDDEVTIVENIYWKEFSLLVFVWIAFVVVQVIKTYAVTCSVEYWILNILQVPIAVSVSLYEAICLYKGKRVIASIGKETSNWKAHQLVFYCFCGILAGIVGGLLGLGGGFILGPLFLELGVPPQVASATSTFAMAFSSSMSVLQYYLLKRFPVPYAVYFLLVATVAALTGQHIVRKLIMLLGRASLIIFILGLTILVSAISLGGTGIVDTIKNLEHNEYMGFENMCS</sequence>
<evidence type="ECO:0000256" key="6">
    <source>
        <dbReference type="SAM" id="Phobius"/>
    </source>
</evidence>
<feature type="transmembrane region" description="Helical" evidence="6">
    <location>
        <begin position="421"/>
        <end position="440"/>
    </location>
</feature>
<dbReference type="InterPro" id="IPR002781">
    <property type="entry name" value="TM_pro_TauE-like"/>
</dbReference>
<feature type="transmembrane region" description="Helical" evidence="6">
    <location>
        <begin position="452"/>
        <end position="474"/>
    </location>
</feature>
<evidence type="ECO:0000256" key="5">
    <source>
        <dbReference type="ARBA" id="ARBA00023136"/>
    </source>
</evidence>
<feature type="transmembrane region" description="Helical" evidence="6">
    <location>
        <begin position="183"/>
        <end position="216"/>
    </location>
</feature>
<feature type="transmembrane region" description="Helical" evidence="6">
    <location>
        <begin position="109"/>
        <end position="138"/>
    </location>
</feature>
<name>A0AAP0LAF6_9MAGN</name>
<proteinExistence type="inferred from homology"/>
<evidence type="ECO:0000256" key="1">
    <source>
        <dbReference type="ARBA" id="ARBA00004141"/>
    </source>
</evidence>
<accession>A0AAP0LAF6</accession>
<dbReference type="GO" id="GO:0016020">
    <property type="term" value="C:membrane"/>
    <property type="evidence" value="ECO:0007669"/>
    <property type="project" value="UniProtKB-SubCell"/>
</dbReference>
<gene>
    <name evidence="7" type="ORF">Scep_000750</name>
</gene>
<dbReference type="PANTHER" id="PTHR14255:SF31">
    <property type="entry name" value="SULFITE EXPORTER TAUE_SAFE FAMILY PROTEIN 3-LIKE"/>
    <property type="match status" value="1"/>
</dbReference>
<dbReference type="PANTHER" id="PTHR14255">
    <property type="entry name" value="CEREBLON"/>
    <property type="match status" value="1"/>
</dbReference>
<feature type="transmembrane region" description="Helical" evidence="6">
    <location>
        <begin position="24"/>
        <end position="44"/>
    </location>
</feature>
<dbReference type="Proteomes" id="UP001419268">
    <property type="component" value="Unassembled WGS sequence"/>
</dbReference>
<evidence type="ECO:0000313" key="7">
    <source>
        <dbReference type="EMBL" id="KAK9165559.1"/>
    </source>
</evidence>
<comment type="subcellular location">
    <subcellularLocation>
        <location evidence="1">Membrane</location>
        <topology evidence="1">Multi-pass membrane protein</topology>
    </subcellularLocation>
</comment>